<dbReference type="GO" id="GO:0009116">
    <property type="term" value="P:nucleoside metabolic process"/>
    <property type="evidence" value="ECO:0007669"/>
    <property type="project" value="InterPro"/>
</dbReference>
<gene>
    <name evidence="2" type="ORF">EubceDRAFT1_2496</name>
</gene>
<reference evidence="2 3" key="2">
    <citation type="submission" date="2012-02" db="EMBL/GenBank/DDBJ databases">
        <title>Improved High-Quality Draft sequence of Eubacterium cellulosolvens 6.</title>
        <authorList>
            <consortium name="US DOE Joint Genome Institute"/>
            <person name="Lucas S."/>
            <person name="Han J."/>
            <person name="Lapidus A."/>
            <person name="Cheng J.-F."/>
            <person name="Goodwin L."/>
            <person name="Pitluck S."/>
            <person name="Peters L."/>
            <person name="Mikhailova N."/>
            <person name="Gu W."/>
            <person name="Detter J.C."/>
            <person name="Han C."/>
            <person name="Tapia R."/>
            <person name="Land M."/>
            <person name="Hauser L."/>
            <person name="Kyrpides N."/>
            <person name="Ivanova N."/>
            <person name="Pagani I."/>
            <person name="Johnson E."/>
            <person name="Mukhopadhyay B."/>
            <person name="Anderson I."/>
            <person name="Woyke T."/>
        </authorList>
    </citation>
    <scope>NUCLEOTIDE SEQUENCE [LARGE SCALE GENOMIC DNA]</scope>
    <source>
        <strain evidence="2 3">6</strain>
    </source>
</reference>
<evidence type="ECO:0000259" key="1">
    <source>
        <dbReference type="Pfam" id="PF01048"/>
    </source>
</evidence>
<dbReference type="HOGENOM" id="CLU_031248_2_1_9"/>
<dbReference type="Gene3D" id="3.40.50.1580">
    <property type="entry name" value="Nucleoside phosphorylase domain"/>
    <property type="match status" value="1"/>
</dbReference>
<dbReference type="EMBL" id="CM001487">
    <property type="protein sequence ID" value="EIM58220.1"/>
    <property type="molecule type" value="Genomic_DNA"/>
</dbReference>
<dbReference type="Proteomes" id="UP000005753">
    <property type="component" value="Chromosome"/>
</dbReference>
<dbReference type="Pfam" id="PF01048">
    <property type="entry name" value="PNP_UDP_1"/>
    <property type="match status" value="1"/>
</dbReference>
<dbReference type="STRING" id="633697.EubceDRAFT1_2496"/>
<dbReference type="GO" id="GO:0008782">
    <property type="term" value="F:adenosylhomocysteine nucleosidase activity"/>
    <property type="evidence" value="ECO:0007669"/>
    <property type="project" value="TreeGrafter"/>
</dbReference>
<dbReference type="PANTHER" id="PTHR46832:SF1">
    <property type="entry name" value="5'-METHYLTHIOADENOSINE_S-ADENOSYLHOMOCYSTEINE NUCLEOSIDASE"/>
    <property type="match status" value="1"/>
</dbReference>
<reference evidence="2 3" key="1">
    <citation type="submission" date="2010-08" db="EMBL/GenBank/DDBJ databases">
        <authorList>
            <consortium name="US DOE Joint Genome Institute (JGI-PGF)"/>
            <person name="Lucas S."/>
            <person name="Copeland A."/>
            <person name="Lapidus A."/>
            <person name="Cheng J.-F."/>
            <person name="Bruce D."/>
            <person name="Goodwin L."/>
            <person name="Pitluck S."/>
            <person name="Land M.L."/>
            <person name="Hauser L."/>
            <person name="Chang Y.-J."/>
            <person name="Anderson I.J."/>
            <person name="Johnson E."/>
            <person name="Mulhopadhyay B."/>
            <person name="Kyrpides N."/>
            <person name="Woyke T.J."/>
        </authorList>
    </citation>
    <scope>NUCLEOTIDE SEQUENCE [LARGE SCALE GENOMIC DNA]</scope>
    <source>
        <strain evidence="2 3">6</strain>
    </source>
</reference>
<evidence type="ECO:0000313" key="2">
    <source>
        <dbReference type="EMBL" id="EIM58220.1"/>
    </source>
</evidence>
<dbReference type="GO" id="GO:0019284">
    <property type="term" value="P:L-methionine salvage from S-adenosylmethionine"/>
    <property type="evidence" value="ECO:0007669"/>
    <property type="project" value="TreeGrafter"/>
</dbReference>
<dbReference type="AlphaFoldDB" id="I5AWP7"/>
<dbReference type="PANTHER" id="PTHR46832">
    <property type="entry name" value="5'-METHYLTHIOADENOSINE/S-ADENOSYLHOMOCYSTEINE NUCLEOSIDASE"/>
    <property type="match status" value="1"/>
</dbReference>
<protein>
    <submittedName>
        <fullName evidence="2">Nucleoside phosphorylase</fullName>
    </submittedName>
</protein>
<organism evidence="2 3">
    <name type="scientific">Eubacterium cellulosolvens (strain ATCC 43171 / JCM 9499 / 6)</name>
    <name type="common">Cillobacterium cellulosolvens</name>
    <dbReference type="NCBI Taxonomy" id="633697"/>
    <lineage>
        <taxon>Bacteria</taxon>
        <taxon>Bacillati</taxon>
        <taxon>Bacillota</taxon>
        <taxon>Clostridia</taxon>
        <taxon>Eubacteriales</taxon>
        <taxon>Eubacteriaceae</taxon>
        <taxon>Eubacterium</taxon>
    </lineage>
</organism>
<dbReference type="OrthoDB" id="9792278at2"/>
<dbReference type="eggNOG" id="COG0775">
    <property type="taxonomic scope" value="Bacteria"/>
</dbReference>
<evidence type="ECO:0000313" key="3">
    <source>
        <dbReference type="Proteomes" id="UP000005753"/>
    </source>
</evidence>
<name>I5AWP7_EUBC6</name>
<dbReference type="CDD" id="cd09008">
    <property type="entry name" value="MTAN"/>
    <property type="match status" value="1"/>
</dbReference>
<dbReference type="GO" id="GO:0005829">
    <property type="term" value="C:cytosol"/>
    <property type="evidence" value="ECO:0007669"/>
    <property type="project" value="TreeGrafter"/>
</dbReference>
<sequence>MSNVLVVSALPEETEYIADYVKGKPQWEQLGEDHFRNVEKDVNIRVKVLGVGKVNAAFGTADGIHEANPDLIVNIGVAGGLADDLDRGSVAIGTDYVQVDLHTLLPENEPEIDPTRKEIVDGLKKIADENGIHSRAGRIATGDFVLFEADKREHIKAEFDPIAFDMESAAVAQVATAKGIDFVSIRSFSDMANTDTIEQLSDKKELDEDEKKLRRDVFRAPTKLIIDYLA</sequence>
<accession>I5AWP7</accession>
<feature type="domain" description="Nucleoside phosphorylase" evidence="1">
    <location>
        <begin position="4"/>
        <end position="212"/>
    </location>
</feature>
<dbReference type="InterPro" id="IPR035994">
    <property type="entry name" value="Nucleoside_phosphorylase_sf"/>
</dbReference>
<dbReference type="GO" id="GO:0008930">
    <property type="term" value="F:methylthioadenosine nucleosidase activity"/>
    <property type="evidence" value="ECO:0007669"/>
    <property type="project" value="TreeGrafter"/>
</dbReference>
<proteinExistence type="predicted"/>
<dbReference type="SUPFAM" id="SSF53167">
    <property type="entry name" value="Purine and uridine phosphorylases"/>
    <property type="match status" value="1"/>
</dbReference>
<keyword evidence="3" id="KW-1185">Reference proteome</keyword>
<dbReference type="InterPro" id="IPR000845">
    <property type="entry name" value="Nucleoside_phosphorylase_d"/>
</dbReference>